<dbReference type="InterPro" id="IPR036271">
    <property type="entry name" value="Tet_transcr_reg_TetR-rel_C_sf"/>
</dbReference>
<dbReference type="Gene3D" id="1.10.10.60">
    <property type="entry name" value="Homeodomain-like"/>
    <property type="match status" value="1"/>
</dbReference>
<dbReference type="PRINTS" id="PR00455">
    <property type="entry name" value="HTHTETR"/>
</dbReference>
<evidence type="ECO:0000259" key="5">
    <source>
        <dbReference type="PROSITE" id="PS50977"/>
    </source>
</evidence>
<evidence type="ECO:0000256" key="1">
    <source>
        <dbReference type="ARBA" id="ARBA00023015"/>
    </source>
</evidence>
<feature type="DNA-binding region" description="H-T-H motif" evidence="4">
    <location>
        <begin position="33"/>
        <end position="52"/>
    </location>
</feature>
<dbReference type="PANTHER" id="PTHR30055">
    <property type="entry name" value="HTH-TYPE TRANSCRIPTIONAL REGULATOR RUTR"/>
    <property type="match status" value="1"/>
</dbReference>
<dbReference type="GO" id="GO:0003700">
    <property type="term" value="F:DNA-binding transcription factor activity"/>
    <property type="evidence" value="ECO:0007669"/>
    <property type="project" value="TreeGrafter"/>
</dbReference>
<dbReference type="SUPFAM" id="SSF46689">
    <property type="entry name" value="Homeodomain-like"/>
    <property type="match status" value="1"/>
</dbReference>
<accession>A0A3A9JCY4</accession>
<dbReference type="SUPFAM" id="SSF48498">
    <property type="entry name" value="Tetracyclin repressor-like, C-terminal domain"/>
    <property type="match status" value="1"/>
</dbReference>
<dbReference type="InterPro" id="IPR001647">
    <property type="entry name" value="HTH_TetR"/>
</dbReference>
<name>A0A3A9JCY4_9PROT</name>
<evidence type="ECO:0000256" key="4">
    <source>
        <dbReference type="PROSITE-ProRule" id="PRU00335"/>
    </source>
</evidence>
<reference evidence="6 9" key="1">
    <citation type="submission" date="2018-09" db="EMBL/GenBank/DDBJ databases">
        <title>Roseomonas sp. nov., isolated from feces of Tibetan antelopes in the Qinghai-Tibet plateau, China.</title>
        <authorList>
            <person name="Tian Z."/>
        </authorList>
    </citation>
    <scope>NUCLEOTIDE SEQUENCE [LARGE SCALE GENOMIC DNA]</scope>
    <source>
        <strain evidence="7 8">Z23</strain>
        <strain evidence="6 9">Z24</strain>
    </source>
</reference>
<evidence type="ECO:0000256" key="2">
    <source>
        <dbReference type="ARBA" id="ARBA00023125"/>
    </source>
</evidence>
<evidence type="ECO:0000313" key="6">
    <source>
        <dbReference type="EMBL" id="RKK04372.1"/>
    </source>
</evidence>
<dbReference type="InterPro" id="IPR009057">
    <property type="entry name" value="Homeodomain-like_sf"/>
</dbReference>
<evidence type="ECO:0000313" key="9">
    <source>
        <dbReference type="Proteomes" id="UP000278036"/>
    </source>
</evidence>
<dbReference type="EMBL" id="RFLX01000007">
    <property type="protein sequence ID" value="RMI24818.1"/>
    <property type="molecule type" value="Genomic_DNA"/>
</dbReference>
<dbReference type="PROSITE" id="PS50977">
    <property type="entry name" value="HTH_TETR_2"/>
    <property type="match status" value="1"/>
</dbReference>
<proteinExistence type="predicted"/>
<keyword evidence="8" id="KW-1185">Reference proteome</keyword>
<dbReference type="InParanoid" id="A0A3A9JCY4"/>
<dbReference type="AlphaFoldDB" id="A0A3A9JCY4"/>
<organism evidence="6 9">
    <name type="scientific">Teichococcus wenyumeiae</name>
    <dbReference type="NCBI Taxonomy" id="2478470"/>
    <lineage>
        <taxon>Bacteria</taxon>
        <taxon>Pseudomonadati</taxon>
        <taxon>Pseudomonadota</taxon>
        <taxon>Alphaproteobacteria</taxon>
        <taxon>Acetobacterales</taxon>
        <taxon>Roseomonadaceae</taxon>
        <taxon>Roseomonas</taxon>
    </lineage>
</organism>
<keyword evidence="1" id="KW-0805">Transcription regulation</keyword>
<dbReference type="PANTHER" id="PTHR30055:SF234">
    <property type="entry name" value="HTH-TYPE TRANSCRIPTIONAL REGULATOR BETI"/>
    <property type="match status" value="1"/>
</dbReference>
<dbReference type="Pfam" id="PF17932">
    <property type="entry name" value="TetR_C_24"/>
    <property type="match status" value="1"/>
</dbReference>
<dbReference type="InterPro" id="IPR041490">
    <property type="entry name" value="KstR2_TetR_C"/>
</dbReference>
<evidence type="ECO:0000313" key="7">
    <source>
        <dbReference type="EMBL" id="RMI24818.1"/>
    </source>
</evidence>
<feature type="domain" description="HTH tetR-type" evidence="5">
    <location>
        <begin position="10"/>
        <end position="70"/>
    </location>
</feature>
<dbReference type="RefSeq" id="WP_120638107.1">
    <property type="nucleotide sequence ID" value="NZ_RAQU01000045.1"/>
</dbReference>
<keyword evidence="2 4" id="KW-0238">DNA-binding</keyword>
<dbReference type="GO" id="GO:0000976">
    <property type="term" value="F:transcription cis-regulatory region binding"/>
    <property type="evidence" value="ECO:0007669"/>
    <property type="project" value="TreeGrafter"/>
</dbReference>
<dbReference type="Pfam" id="PF00440">
    <property type="entry name" value="TetR_N"/>
    <property type="match status" value="1"/>
</dbReference>
<dbReference type="Proteomes" id="UP000274097">
    <property type="component" value="Unassembled WGS sequence"/>
</dbReference>
<dbReference type="OrthoDB" id="9814200at2"/>
<evidence type="ECO:0000313" key="8">
    <source>
        <dbReference type="Proteomes" id="UP000274097"/>
    </source>
</evidence>
<dbReference type="Proteomes" id="UP000278036">
    <property type="component" value="Unassembled WGS sequence"/>
</dbReference>
<comment type="caution">
    <text evidence="6">The sequence shown here is derived from an EMBL/GenBank/DDBJ whole genome shotgun (WGS) entry which is preliminary data.</text>
</comment>
<gene>
    <name evidence="6" type="ORF">D6Z83_09630</name>
    <name evidence="7" type="ORF">EBE87_11785</name>
</gene>
<dbReference type="InterPro" id="IPR050109">
    <property type="entry name" value="HTH-type_TetR-like_transc_reg"/>
</dbReference>
<evidence type="ECO:0000256" key="3">
    <source>
        <dbReference type="ARBA" id="ARBA00023163"/>
    </source>
</evidence>
<dbReference type="Gene3D" id="1.10.357.10">
    <property type="entry name" value="Tetracycline Repressor, domain 2"/>
    <property type="match status" value="1"/>
</dbReference>
<sequence>MARTRAEDYDEKRRQILKTSARLFAQHGFTGTSITMVAKACGASKALLYHYYVSKEEVLFDILHLHLETLVETVERAFASTDEPRERLHALSAALLDTYRDADAEHQIQIANLQLLPQDKQDVLRALERRIVAVFAEAIAAAVPSAGQSRTLLKPLTMSLFGMLNWSYLWFRDGRGMAREAYARLATELILSGAERAMAGLEPEEAAPARRPERLTRA</sequence>
<protein>
    <submittedName>
        <fullName evidence="7">TetR family transcriptional regulator</fullName>
    </submittedName>
    <submittedName>
        <fullName evidence="6">TetR/AcrR family transcriptional regulator</fullName>
    </submittedName>
</protein>
<keyword evidence="3" id="KW-0804">Transcription</keyword>
<dbReference type="EMBL" id="RAQU01000045">
    <property type="protein sequence ID" value="RKK04372.1"/>
    <property type="molecule type" value="Genomic_DNA"/>
</dbReference>